<dbReference type="KEGG" id="pbor:BSF38_05429"/>
<dbReference type="OrthoDB" id="280633at2"/>
<dbReference type="EMBL" id="CP019082">
    <property type="protein sequence ID" value="APW63849.1"/>
    <property type="molecule type" value="Genomic_DNA"/>
</dbReference>
<gene>
    <name evidence="2" type="ORF">BSF38_05429</name>
</gene>
<dbReference type="RefSeq" id="WP_076350152.1">
    <property type="nucleotide sequence ID" value="NZ_CP019082.1"/>
</dbReference>
<feature type="region of interest" description="Disordered" evidence="1">
    <location>
        <begin position="52"/>
        <end position="75"/>
    </location>
</feature>
<protein>
    <submittedName>
        <fullName evidence="2">Uncharacterized protein</fullName>
    </submittedName>
</protein>
<dbReference type="AlphaFoldDB" id="A0A1U7CY95"/>
<keyword evidence="3" id="KW-1185">Reference proteome</keyword>
<organism evidence="2 3">
    <name type="scientific">Paludisphaera borealis</name>
    <dbReference type="NCBI Taxonomy" id="1387353"/>
    <lineage>
        <taxon>Bacteria</taxon>
        <taxon>Pseudomonadati</taxon>
        <taxon>Planctomycetota</taxon>
        <taxon>Planctomycetia</taxon>
        <taxon>Isosphaerales</taxon>
        <taxon>Isosphaeraceae</taxon>
        <taxon>Paludisphaera</taxon>
    </lineage>
</organism>
<sequence length="156" mass="17149">MAKKQPPKDMSIGKFDILATYAYAEALLDGVDEDEAKQRGMVAAVMGAKAKLGRTGGSPTDDHKARKEAAEKKKKTTITAESFDRQVADKMGVFFGKTFLPAMKRLVKAGLSYDEVKKLVKIPTTWGAKITGEQFEERTADYFGRAKKGPTPRSKE</sequence>
<evidence type="ECO:0000313" key="2">
    <source>
        <dbReference type="EMBL" id="APW63849.1"/>
    </source>
</evidence>
<evidence type="ECO:0000313" key="3">
    <source>
        <dbReference type="Proteomes" id="UP000186309"/>
    </source>
</evidence>
<evidence type="ECO:0000256" key="1">
    <source>
        <dbReference type="SAM" id="MobiDB-lite"/>
    </source>
</evidence>
<name>A0A1U7CY95_9BACT</name>
<reference evidence="3" key="1">
    <citation type="submission" date="2016-12" db="EMBL/GenBank/DDBJ databases">
        <title>Comparative genomics of four Isosphaeraceae planctomycetes: a common pool of plasmids and glycoside hydrolase genes.</title>
        <authorList>
            <person name="Ivanova A."/>
        </authorList>
    </citation>
    <scope>NUCLEOTIDE SEQUENCE [LARGE SCALE GENOMIC DNA]</scope>
    <source>
        <strain evidence="3">PX4</strain>
    </source>
</reference>
<proteinExistence type="predicted"/>
<feature type="compositionally biased region" description="Basic and acidic residues" evidence="1">
    <location>
        <begin position="60"/>
        <end position="71"/>
    </location>
</feature>
<accession>A0A1U7CY95</accession>
<dbReference type="Proteomes" id="UP000186309">
    <property type="component" value="Chromosome"/>
</dbReference>